<sequence>MSEAFAIRDRKVFLIGDGVDVPVEVLGGISGNDFSVIHAFKAGYQIGAYLRDKEGIWWYHQRNKKVRFVTRDAEGFRVLDDNYGLDGNHVYLEERVIPGADPLSFSLMECTNCFARDKHCLYVKTGSSFFHFESLDTDTLVANGSYVGDKHDLYHLFDSLSLSNDSKHHETVQYSLCDEHQMLLKDWFVKHHPDTVGWWHPDYPFSADGAQQIADDWYRTSNAVFFRQTFTTPRESRDVFNLVRHADPASFEPLDAFHARDAKSVFCRSRRIAGADRQSFIPIKDLFGKDEKTVYFNGYGVEHADPAKFQVFQSVVPLAKDGKRVYAASHARTSWPFGHTDEVLVVLDEADAKSFETFGERGVWAADSTRVYLRGTHQKKMDAASFRFLCESATNCWAADDKGLYRSNGTLIVAGIEGRSFVKLNGFWGTDEKVVFSFVTGAVQKSIEAESFIVVDEDGGAEDANYRYRIVNGSIKKAKL</sequence>
<dbReference type="STRING" id="1367849.GCA_000518585_02674"/>
<proteinExistence type="predicted"/>
<dbReference type="AlphaFoldDB" id="A0A4D7DP36"/>
<accession>A0A4D7DP36</accession>
<dbReference type="Proteomes" id="UP000298545">
    <property type="component" value="Chromosome circular"/>
</dbReference>
<reference evidence="2 4" key="2">
    <citation type="submission" date="2021-03" db="EMBL/GenBank/DDBJ databases">
        <title>Rapid diversification of plasmids in a genus of pathogenic and nitrogen fixing bacteria.</title>
        <authorList>
            <person name="Weisberg A.J."/>
            <person name="Miller M."/>
            <person name="Ream W."/>
            <person name="Grunwald N.J."/>
            <person name="Chang J.H."/>
        </authorList>
    </citation>
    <scope>NUCLEOTIDE SEQUENCE [LARGE SCALE GENOMIC DNA]</scope>
    <source>
        <strain evidence="2 4">AF3.44</strain>
    </source>
</reference>
<evidence type="ECO:0000313" key="4">
    <source>
        <dbReference type="Proteomes" id="UP000826513"/>
    </source>
</evidence>
<keyword evidence="4" id="KW-1185">Reference proteome</keyword>
<dbReference type="KEGG" id="alf:CFBP5473_10390"/>
<protein>
    <submittedName>
        <fullName evidence="2">DKNYY domain-containing protein</fullName>
    </submittedName>
</protein>
<dbReference type="EMBL" id="CP072167">
    <property type="protein sequence ID" value="QYA06265.1"/>
    <property type="molecule type" value="Genomic_DNA"/>
</dbReference>
<gene>
    <name evidence="1" type="ORF">CFBP5473_10390</name>
    <name evidence="2" type="ORF">J5285_09335</name>
</gene>
<dbReference type="Pfam" id="PF13644">
    <property type="entry name" value="DKNYY"/>
    <property type="match status" value="2"/>
</dbReference>
<name>A0A4D7DP36_9HYPH</name>
<dbReference type="InterPro" id="IPR027375">
    <property type="entry name" value="DKNYY"/>
</dbReference>
<reference evidence="1 3" key="1">
    <citation type="submission" date="2019-04" db="EMBL/GenBank/DDBJ databases">
        <title>Complete genome sequence of Agrobacterium larrymoorei CFBP5473.</title>
        <authorList>
            <person name="Haryono M."/>
            <person name="Chou L."/>
            <person name="Lin Y.-C."/>
            <person name="Lai E.-M."/>
            <person name="Kuo C.-H."/>
        </authorList>
    </citation>
    <scope>NUCLEOTIDE SEQUENCE [LARGE SCALE GENOMIC DNA]</scope>
    <source>
        <strain evidence="1 3">CFBP5473</strain>
    </source>
</reference>
<evidence type="ECO:0000313" key="3">
    <source>
        <dbReference type="Proteomes" id="UP000298545"/>
    </source>
</evidence>
<dbReference type="RefSeq" id="WP_027675426.1">
    <property type="nucleotide sequence ID" value="NZ_CP039691.1"/>
</dbReference>
<organism evidence="1 3">
    <name type="scientific">Agrobacterium larrymoorei</name>
    <dbReference type="NCBI Taxonomy" id="160699"/>
    <lineage>
        <taxon>Bacteria</taxon>
        <taxon>Pseudomonadati</taxon>
        <taxon>Pseudomonadota</taxon>
        <taxon>Alphaproteobacteria</taxon>
        <taxon>Hyphomicrobiales</taxon>
        <taxon>Rhizobiaceae</taxon>
        <taxon>Rhizobium/Agrobacterium group</taxon>
        <taxon>Agrobacterium</taxon>
    </lineage>
</organism>
<evidence type="ECO:0000313" key="2">
    <source>
        <dbReference type="EMBL" id="QYA06265.1"/>
    </source>
</evidence>
<dbReference type="Proteomes" id="UP000826513">
    <property type="component" value="Chromosome 1"/>
</dbReference>
<dbReference type="OrthoDB" id="183406at2"/>
<evidence type="ECO:0000313" key="1">
    <source>
        <dbReference type="EMBL" id="QCI98281.1"/>
    </source>
</evidence>
<dbReference type="EMBL" id="CP039691">
    <property type="protein sequence ID" value="QCI98281.1"/>
    <property type="molecule type" value="Genomic_DNA"/>
</dbReference>